<keyword evidence="4" id="KW-1185">Reference proteome</keyword>
<dbReference type="InterPro" id="IPR001810">
    <property type="entry name" value="F-box_dom"/>
</dbReference>
<dbReference type="SMART" id="SM00256">
    <property type="entry name" value="FBOX"/>
    <property type="match status" value="1"/>
</dbReference>
<dbReference type="SUPFAM" id="SSF52047">
    <property type="entry name" value="RNI-like"/>
    <property type="match status" value="1"/>
</dbReference>
<dbReference type="SMART" id="SM00367">
    <property type="entry name" value="LRR_CC"/>
    <property type="match status" value="4"/>
</dbReference>
<dbReference type="Gene3D" id="3.80.10.10">
    <property type="entry name" value="Ribonuclease Inhibitor"/>
    <property type="match status" value="1"/>
</dbReference>
<dbReference type="InterPro" id="IPR036047">
    <property type="entry name" value="F-box-like_dom_sf"/>
</dbReference>
<evidence type="ECO:0000256" key="1">
    <source>
        <dbReference type="ARBA" id="ARBA00022786"/>
    </source>
</evidence>
<dbReference type="Pfam" id="PF13516">
    <property type="entry name" value="LRR_6"/>
    <property type="match status" value="2"/>
</dbReference>
<reference evidence="3 4" key="1">
    <citation type="submission" date="2024-10" db="EMBL/GenBank/DDBJ databases">
        <authorList>
            <person name="Kim D."/>
        </authorList>
    </citation>
    <scope>NUCLEOTIDE SEQUENCE [LARGE SCALE GENOMIC DNA]</scope>
    <source>
        <strain evidence="3">BH-2024</strain>
    </source>
</reference>
<dbReference type="PANTHER" id="PTHR13318">
    <property type="entry name" value="PARTNER OF PAIRED, ISOFORM B-RELATED"/>
    <property type="match status" value="1"/>
</dbReference>
<gene>
    <name evidence="3" type="ORF">niasHT_011926</name>
</gene>
<dbReference type="PANTHER" id="PTHR13318:SF190">
    <property type="entry name" value="PARTNER OF PAIRED, ISOFORM B"/>
    <property type="match status" value="1"/>
</dbReference>
<accession>A0ABD2KW92</accession>
<sequence>MDLGKTVDALAEDESVELLNESAEFRGDMDSSFGSDLHSVSFQEISSILRAKPDINVFYRTPCSGASRFSRRSSSAHTQIADHFSRALPDSLLLRIFFYLNKRDLVSVMLVCRRFGQIANDKTLWEFMNLAGRLLDEESIHALFDRQLKVLRLASAEIKPLSLFSWYNSQQMTTAQLTHLDLSQAKFGSSDTLLRLLVRCESLQALSLESCELLDEECCRAIANNSALRHLDLVYAKRLTAVGVEVILRACQKLVELNLSWAEVDTDAMLAICRLIPSGVRRLNLSGFRQLSSLNDRSVAQLCEVCAHLVELDLSDNALLTENCLDSICNRLKYLRRLTLSRCYGIEPMAFLQLNTLDELNIFGCITNDGVSLLRNRLAPTLVNASRRLIQRWQSQRLETVCPAFGDIVPVTFTELE</sequence>
<keyword evidence="1" id="KW-0833">Ubl conjugation pathway</keyword>
<name>A0ABD2KW92_9BILA</name>
<dbReference type="InterPro" id="IPR032675">
    <property type="entry name" value="LRR_dom_sf"/>
</dbReference>
<dbReference type="PROSITE" id="PS50181">
    <property type="entry name" value="FBOX"/>
    <property type="match status" value="1"/>
</dbReference>
<evidence type="ECO:0000313" key="3">
    <source>
        <dbReference type="EMBL" id="KAL3107207.1"/>
    </source>
</evidence>
<evidence type="ECO:0000313" key="4">
    <source>
        <dbReference type="Proteomes" id="UP001620626"/>
    </source>
</evidence>
<dbReference type="SUPFAM" id="SSF81383">
    <property type="entry name" value="F-box domain"/>
    <property type="match status" value="1"/>
</dbReference>
<organism evidence="3 4">
    <name type="scientific">Heterodera trifolii</name>
    <dbReference type="NCBI Taxonomy" id="157864"/>
    <lineage>
        <taxon>Eukaryota</taxon>
        <taxon>Metazoa</taxon>
        <taxon>Ecdysozoa</taxon>
        <taxon>Nematoda</taxon>
        <taxon>Chromadorea</taxon>
        <taxon>Rhabditida</taxon>
        <taxon>Tylenchina</taxon>
        <taxon>Tylenchomorpha</taxon>
        <taxon>Tylenchoidea</taxon>
        <taxon>Heteroderidae</taxon>
        <taxon>Heteroderinae</taxon>
        <taxon>Heterodera</taxon>
    </lineage>
</organism>
<protein>
    <recommendedName>
        <fullName evidence="2">F-box domain-containing protein</fullName>
    </recommendedName>
</protein>
<comment type="caution">
    <text evidence="3">The sequence shown here is derived from an EMBL/GenBank/DDBJ whole genome shotgun (WGS) entry which is preliminary data.</text>
</comment>
<dbReference type="Pfam" id="PF12937">
    <property type="entry name" value="F-box-like"/>
    <property type="match status" value="1"/>
</dbReference>
<dbReference type="EMBL" id="JBICBT010000625">
    <property type="protein sequence ID" value="KAL3107207.1"/>
    <property type="molecule type" value="Genomic_DNA"/>
</dbReference>
<proteinExistence type="predicted"/>
<dbReference type="Proteomes" id="UP001620626">
    <property type="component" value="Unassembled WGS sequence"/>
</dbReference>
<dbReference type="InterPro" id="IPR001611">
    <property type="entry name" value="Leu-rich_rpt"/>
</dbReference>
<evidence type="ECO:0000259" key="2">
    <source>
        <dbReference type="PROSITE" id="PS50181"/>
    </source>
</evidence>
<feature type="domain" description="F-box" evidence="2">
    <location>
        <begin position="82"/>
        <end position="128"/>
    </location>
</feature>
<dbReference type="InterPro" id="IPR006553">
    <property type="entry name" value="Leu-rich_rpt_Cys-con_subtyp"/>
</dbReference>
<dbReference type="AlphaFoldDB" id="A0ABD2KW92"/>